<protein>
    <submittedName>
        <fullName evidence="1">Uncharacterized protein</fullName>
    </submittedName>
</protein>
<dbReference type="AlphaFoldDB" id="A0A0A9BHP4"/>
<reference evidence="1" key="1">
    <citation type="submission" date="2014-09" db="EMBL/GenBank/DDBJ databases">
        <authorList>
            <person name="Magalhaes I.L.F."/>
            <person name="Oliveira U."/>
            <person name="Santos F.R."/>
            <person name="Vidigal T.H.D.A."/>
            <person name="Brescovit A.D."/>
            <person name="Santos A.J."/>
        </authorList>
    </citation>
    <scope>NUCLEOTIDE SEQUENCE</scope>
    <source>
        <tissue evidence="1">Shoot tissue taken approximately 20 cm above the soil surface</tissue>
    </source>
</reference>
<organism evidence="1">
    <name type="scientific">Arundo donax</name>
    <name type="common">Giant reed</name>
    <name type="synonym">Donax arundinaceus</name>
    <dbReference type="NCBI Taxonomy" id="35708"/>
    <lineage>
        <taxon>Eukaryota</taxon>
        <taxon>Viridiplantae</taxon>
        <taxon>Streptophyta</taxon>
        <taxon>Embryophyta</taxon>
        <taxon>Tracheophyta</taxon>
        <taxon>Spermatophyta</taxon>
        <taxon>Magnoliopsida</taxon>
        <taxon>Liliopsida</taxon>
        <taxon>Poales</taxon>
        <taxon>Poaceae</taxon>
        <taxon>PACMAD clade</taxon>
        <taxon>Arundinoideae</taxon>
        <taxon>Arundineae</taxon>
        <taxon>Arundo</taxon>
    </lineage>
</organism>
<name>A0A0A9BHP4_ARUDO</name>
<accession>A0A0A9BHP4</accession>
<proteinExistence type="predicted"/>
<dbReference type="EMBL" id="GBRH01239073">
    <property type="protein sequence ID" value="JAD58822.1"/>
    <property type="molecule type" value="Transcribed_RNA"/>
</dbReference>
<reference evidence="1" key="2">
    <citation type="journal article" date="2015" name="Data Brief">
        <title>Shoot transcriptome of the giant reed, Arundo donax.</title>
        <authorList>
            <person name="Barrero R.A."/>
            <person name="Guerrero F.D."/>
            <person name="Moolhuijzen P."/>
            <person name="Goolsby J.A."/>
            <person name="Tidwell J."/>
            <person name="Bellgard S.E."/>
            <person name="Bellgard M.I."/>
        </authorList>
    </citation>
    <scope>NUCLEOTIDE SEQUENCE</scope>
    <source>
        <tissue evidence="1">Shoot tissue taken approximately 20 cm above the soil surface</tissue>
    </source>
</reference>
<sequence length="30" mass="3173">MVVWEGAVAVGVEEEVSVELLDGREGVASR</sequence>
<evidence type="ECO:0000313" key="1">
    <source>
        <dbReference type="EMBL" id="JAD58822.1"/>
    </source>
</evidence>